<feature type="coiled-coil region" evidence="1">
    <location>
        <begin position="39"/>
        <end position="66"/>
    </location>
</feature>
<reference evidence="2 3" key="1">
    <citation type="submission" date="2020-12" db="EMBL/GenBank/DDBJ databases">
        <title>Salegentibacter orientalis sp. nov., isolated from costal sediment.</title>
        <authorList>
            <person name="Lian F.-B."/>
        </authorList>
    </citation>
    <scope>NUCLEOTIDE SEQUENCE [LARGE SCALE GENOMIC DNA]</scope>
    <source>
        <strain evidence="2 3">F60176</strain>
    </source>
</reference>
<keyword evidence="1" id="KW-0175">Coiled coil</keyword>
<keyword evidence="3" id="KW-1185">Reference proteome</keyword>
<dbReference type="RefSeq" id="WP_198638135.1">
    <property type="nucleotide sequence ID" value="NZ_JAEHNY010000004.1"/>
</dbReference>
<dbReference type="Proteomes" id="UP000635665">
    <property type="component" value="Unassembled WGS sequence"/>
</dbReference>
<name>A0ABS0TEN4_9FLAO</name>
<dbReference type="EMBL" id="JAEHNY010000004">
    <property type="protein sequence ID" value="MBI6119495.1"/>
    <property type="molecule type" value="Genomic_DNA"/>
</dbReference>
<comment type="caution">
    <text evidence="2">The sequence shown here is derived from an EMBL/GenBank/DDBJ whole genome shotgun (WGS) entry which is preliminary data.</text>
</comment>
<evidence type="ECO:0000313" key="2">
    <source>
        <dbReference type="EMBL" id="MBI6119495.1"/>
    </source>
</evidence>
<organism evidence="2 3">
    <name type="scientific">Salegentibacter maritimus</name>
    <dbReference type="NCBI Taxonomy" id="2794347"/>
    <lineage>
        <taxon>Bacteria</taxon>
        <taxon>Pseudomonadati</taxon>
        <taxon>Bacteroidota</taxon>
        <taxon>Flavobacteriia</taxon>
        <taxon>Flavobacteriales</taxon>
        <taxon>Flavobacteriaceae</taxon>
        <taxon>Salegentibacter</taxon>
    </lineage>
</organism>
<proteinExistence type="predicted"/>
<protein>
    <submittedName>
        <fullName evidence="2">Uncharacterized protein</fullName>
    </submittedName>
</protein>
<gene>
    <name evidence="2" type="ORF">I6U50_05615</name>
</gene>
<evidence type="ECO:0000313" key="3">
    <source>
        <dbReference type="Proteomes" id="UP000635665"/>
    </source>
</evidence>
<accession>A0ABS0TEN4</accession>
<evidence type="ECO:0000256" key="1">
    <source>
        <dbReference type="SAM" id="Coils"/>
    </source>
</evidence>
<sequence length="161" mass="19377">MYSFKYKEDFPDELERVFDEWANPLFLNEFFEENETDIKISIEDAIEKVKKEADFLRNKLLEFAESEPNRLNELFKNLNNNVYTSEDLTHQKARNRWLRLYAIKIDNEHYVITGGAIKLDNQHLMQDRPHTNDELIKINKARDYLKDQGVYDADSFQEIFF</sequence>